<keyword evidence="2 5" id="KW-0217">Developmental protein</keyword>
<proteinExistence type="inferred from homology"/>
<dbReference type="InterPro" id="IPR012474">
    <property type="entry name" value="Frigida"/>
</dbReference>
<reference evidence="7 8" key="1">
    <citation type="journal article" date="2013" name="Front. Plant Sci.">
        <title>The Reference Genome of the Halophytic Plant Eutrema salsugineum.</title>
        <authorList>
            <person name="Yang R."/>
            <person name="Jarvis D.E."/>
            <person name="Chen H."/>
            <person name="Beilstein M.A."/>
            <person name="Grimwood J."/>
            <person name="Jenkins J."/>
            <person name="Shu S."/>
            <person name="Prochnik S."/>
            <person name="Xin M."/>
            <person name="Ma C."/>
            <person name="Schmutz J."/>
            <person name="Wing R.A."/>
            <person name="Mitchell-Olds T."/>
            <person name="Schumaker K.S."/>
            <person name="Wang X."/>
        </authorList>
    </citation>
    <scope>NUCLEOTIDE SEQUENCE [LARGE SCALE GENOMIC DNA]</scope>
</reference>
<dbReference type="Gramene" id="ESQ39645">
    <property type="protein sequence ID" value="ESQ39645"/>
    <property type="gene ID" value="EUTSA_v10000910mg"/>
</dbReference>
<evidence type="ECO:0000256" key="6">
    <source>
        <dbReference type="SAM" id="Coils"/>
    </source>
</evidence>
<evidence type="ECO:0000256" key="3">
    <source>
        <dbReference type="ARBA" id="ARBA00022782"/>
    </source>
</evidence>
<dbReference type="OMA" id="PAVRMIC"/>
<evidence type="ECO:0000256" key="5">
    <source>
        <dbReference type="RuleBase" id="RU364012"/>
    </source>
</evidence>
<dbReference type="Proteomes" id="UP000030689">
    <property type="component" value="Unassembled WGS sequence"/>
</dbReference>
<dbReference type="EMBL" id="KI517465">
    <property type="protein sequence ID" value="ESQ39645.1"/>
    <property type="molecule type" value="Genomic_DNA"/>
</dbReference>
<evidence type="ECO:0000256" key="4">
    <source>
        <dbReference type="ARBA" id="ARBA00023089"/>
    </source>
</evidence>
<feature type="coiled-coil region" evidence="6">
    <location>
        <begin position="50"/>
        <end position="98"/>
    </location>
</feature>
<evidence type="ECO:0000256" key="2">
    <source>
        <dbReference type="ARBA" id="ARBA00022473"/>
    </source>
</evidence>
<evidence type="ECO:0000313" key="7">
    <source>
        <dbReference type="EMBL" id="ESQ39645.1"/>
    </source>
</evidence>
<keyword evidence="6" id="KW-0175">Coiled coil</keyword>
<sequence>MENNWFEDDFTLTVSKRQKLCHSLEKLKAESSQILKTLHDYCDMVEEKTLIELRTSLKNTQNELELKKTELRLKSSELVKHEQQHVAAETELSNVEALLLREFSSASPGLHEVSSYLRAKSNPAKFVLDLVEGQIREAHRGQELGLQDSVLETLVLCFEELAEIGGSNKAQTRKKATQVANLWKGKIIIEAPRSSLEALAFLLFILAYDLKSLINEEETVLLATSVFHYKQGPELFHLLGLKLKIPEFVRDLIEVHQYIPAVRMICLFKLRDFSATTLLMKEITDLRRSALEKAENRDVGRLKPIVELVSDYKLDIDLPGDLIAKLMFQRQNSTPPVLHCPVEAPQETSTSSSKDTTFQDAATRSGVDLLFPKSETKPFVNPSANGIRLSGKSSFWV</sequence>
<protein>
    <recommendedName>
        <fullName evidence="5">FRIGIDA-like protein</fullName>
    </recommendedName>
</protein>
<evidence type="ECO:0000313" key="8">
    <source>
        <dbReference type="Proteomes" id="UP000030689"/>
    </source>
</evidence>
<dbReference type="STRING" id="72664.V4KP32"/>
<dbReference type="AlphaFoldDB" id="V4KP32"/>
<keyword evidence="4 5" id="KW-0287">Flowering</keyword>
<keyword evidence="8" id="KW-1185">Reference proteome</keyword>
<dbReference type="GO" id="GO:0030154">
    <property type="term" value="P:cell differentiation"/>
    <property type="evidence" value="ECO:0007669"/>
    <property type="project" value="UniProtKB-KW"/>
</dbReference>
<evidence type="ECO:0000256" key="1">
    <source>
        <dbReference type="ARBA" id="ARBA00008956"/>
    </source>
</evidence>
<dbReference type="PANTHER" id="PTHR31791:SF78">
    <property type="entry name" value="FRIGIDA-LIKE PROTEIN"/>
    <property type="match status" value="1"/>
</dbReference>
<accession>V4KP32</accession>
<dbReference type="GO" id="GO:0009908">
    <property type="term" value="P:flower development"/>
    <property type="evidence" value="ECO:0007669"/>
    <property type="project" value="UniProtKB-KW"/>
</dbReference>
<organism evidence="7 8">
    <name type="scientific">Eutrema salsugineum</name>
    <name type="common">Saltwater cress</name>
    <name type="synonym">Sisymbrium salsugineum</name>
    <dbReference type="NCBI Taxonomy" id="72664"/>
    <lineage>
        <taxon>Eukaryota</taxon>
        <taxon>Viridiplantae</taxon>
        <taxon>Streptophyta</taxon>
        <taxon>Embryophyta</taxon>
        <taxon>Tracheophyta</taxon>
        <taxon>Spermatophyta</taxon>
        <taxon>Magnoliopsida</taxon>
        <taxon>eudicotyledons</taxon>
        <taxon>Gunneridae</taxon>
        <taxon>Pentapetalae</taxon>
        <taxon>rosids</taxon>
        <taxon>malvids</taxon>
        <taxon>Brassicales</taxon>
        <taxon>Brassicaceae</taxon>
        <taxon>Eutremeae</taxon>
        <taxon>Eutrema</taxon>
    </lineage>
</organism>
<comment type="similarity">
    <text evidence="1 5">Belongs to the Frigida family.</text>
</comment>
<name>V4KP32_EUTSA</name>
<dbReference type="KEGG" id="eus:EUTSA_v10000910mg"/>
<keyword evidence="3 5" id="KW-0221">Differentiation</keyword>
<gene>
    <name evidence="7" type="ORF">EUTSA_v10000910mg</name>
</gene>
<dbReference type="PANTHER" id="PTHR31791">
    <property type="entry name" value="FRIGIDA-LIKE PROTEIN 3-RELATED"/>
    <property type="match status" value="1"/>
</dbReference>
<dbReference type="Pfam" id="PF07899">
    <property type="entry name" value="Frigida"/>
    <property type="match status" value="1"/>
</dbReference>